<protein>
    <submittedName>
        <fullName evidence="2">Uncharacterized protein</fullName>
    </submittedName>
</protein>
<reference evidence="2" key="1">
    <citation type="journal article" date="2020" name="Nature">
        <title>Giant virus diversity and host interactions through global metagenomics.</title>
        <authorList>
            <person name="Schulz F."/>
            <person name="Roux S."/>
            <person name="Paez-Espino D."/>
            <person name="Jungbluth S."/>
            <person name="Walsh D.A."/>
            <person name="Denef V.J."/>
            <person name="McMahon K.D."/>
            <person name="Konstantinidis K.T."/>
            <person name="Eloe-Fadrosh E.A."/>
            <person name="Kyrpides N.C."/>
            <person name="Woyke T."/>
        </authorList>
    </citation>
    <scope>NUCLEOTIDE SEQUENCE</scope>
    <source>
        <strain evidence="2">GVMAG-M-3300023184-190</strain>
    </source>
</reference>
<organism evidence="2">
    <name type="scientific">viral metagenome</name>
    <dbReference type="NCBI Taxonomy" id="1070528"/>
    <lineage>
        <taxon>unclassified sequences</taxon>
        <taxon>metagenomes</taxon>
        <taxon>organismal metagenomes</taxon>
    </lineage>
</organism>
<dbReference type="EMBL" id="MN740084">
    <property type="protein sequence ID" value="QHT87180.1"/>
    <property type="molecule type" value="Genomic_DNA"/>
</dbReference>
<evidence type="ECO:0000313" key="2">
    <source>
        <dbReference type="EMBL" id="QHT87180.1"/>
    </source>
</evidence>
<evidence type="ECO:0000256" key="1">
    <source>
        <dbReference type="SAM" id="MobiDB-lite"/>
    </source>
</evidence>
<proteinExistence type="predicted"/>
<accession>A0A6C0I3L9</accession>
<feature type="region of interest" description="Disordered" evidence="1">
    <location>
        <begin position="133"/>
        <end position="157"/>
    </location>
</feature>
<dbReference type="AlphaFoldDB" id="A0A6C0I3L9"/>
<sequence length="157" mass="18321">MQKGPYTFDEIWDMKDMLLKDKTLEVAYKKKVSILSEYYPGEFYLGNLIQIDEKYGSCLIFKNVNTGLTYEIRLADDKIVIKGSGFGWVPPQEDGYLFVMGNKDSINNVQSPMWKNIESKHWIDNWIGTGGKTKKRCRRGKRRNKRTGRCKSKNYSK</sequence>
<name>A0A6C0I3L9_9ZZZZ</name>